<organism evidence="2 3">
    <name type="scientific">Thraustotheca clavata</name>
    <dbReference type="NCBI Taxonomy" id="74557"/>
    <lineage>
        <taxon>Eukaryota</taxon>
        <taxon>Sar</taxon>
        <taxon>Stramenopiles</taxon>
        <taxon>Oomycota</taxon>
        <taxon>Saprolegniomycetes</taxon>
        <taxon>Saprolegniales</taxon>
        <taxon>Achlyaceae</taxon>
        <taxon>Thraustotheca</taxon>
    </lineage>
</organism>
<name>A0A1V9YU89_9STRA</name>
<dbReference type="InterPro" id="IPR011009">
    <property type="entry name" value="Kinase-like_dom_sf"/>
</dbReference>
<dbReference type="OrthoDB" id="4062651at2759"/>
<comment type="caution">
    <text evidence="2">The sequence shown here is derived from an EMBL/GenBank/DDBJ whole genome shotgun (WGS) entry which is preliminary data.</text>
</comment>
<protein>
    <submittedName>
        <fullName evidence="2">Kinase</fullName>
    </submittedName>
</protein>
<dbReference type="InterPro" id="IPR051681">
    <property type="entry name" value="Ser/Thr_Kinases-Pseudokinases"/>
</dbReference>
<dbReference type="Pfam" id="PF00069">
    <property type="entry name" value="Pkinase"/>
    <property type="match status" value="1"/>
</dbReference>
<keyword evidence="3" id="KW-1185">Reference proteome</keyword>
<keyword evidence="2" id="KW-0808">Transferase</keyword>
<gene>
    <name evidence="2" type="ORF">THRCLA_09877</name>
</gene>
<dbReference type="GO" id="GO:0005524">
    <property type="term" value="F:ATP binding"/>
    <property type="evidence" value="ECO:0007669"/>
    <property type="project" value="InterPro"/>
</dbReference>
<dbReference type="STRING" id="74557.A0A1V9YU89"/>
<evidence type="ECO:0000313" key="2">
    <source>
        <dbReference type="EMBL" id="OQR89173.1"/>
    </source>
</evidence>
<dbReference type="Proteomes" id="UP000243217">
    <property type="component" value="Unassembled WGS sequence"/>
</dbReference>
<dbReference type="Pfam" id="PF07714">
    <property type="entry name" value="PK_Tyr_Ser-Thr"/>
    <property type="match status" value="1"/>
</dbReference>
<dbReference type="GO" id="GO:0004674">
    <property type="term" value="F:protein serine/threonine kinase activity"/>
    <property type="evidence" value="ECO:0007669"/>
    <property type="project" value="TreeGrafter"/>
</dbReference>
<dbReference type="Gene3D" id="1.10.510.10">
    <property type="entry name" value="Transferase(Phosphotransferase) domain 1"/>
    <property type="match status" value="2"/>
</dbReference>
<dbReference type="PANTHER" id="PTHR44329">
    <property type="entry name" value="SERINE/THREONINE-PROTEIN KINASE TNNI3K-RELATED"/>
    <property type="match status" value="1"/>
</dbReference>
<reference evidence="2 3" key="1">
    <citation type="journal article" date="2014" name="Genome Biol. Evol.">
        <title>The secreted proteins of Achlya hypogyna and Thraustotheca clavata identify the ancestral oomycete secretome and reveal gene acquisitions by horizontal gene transfer.</title>
        <authorList>
            <person name="Misner I."/>
            <person name="Blouin N."/>
            <person name="Leonard G."/>
            <person name="Richards T.A."/>
            <person name="Lane C.E."/>
        </authorList>
    </citation>
    <scope>NUCLEOTIDE SEQUENCE [LARGE SCALE GENOMIC DNA]</scope>
    <source>
        <strain evidence="2 3">ATCC 34112</strain>
    </source>
</reference>
<proteinExistence type="predicted"/>
<dbReference type="InterPro" id="IPR000719">
    <property type="entry name" value="Prot_kinase_dom"/>
</dbReference>
<feature type="domain" description="Protein kinase" evidence="1">
    <location>
        <begin position="76"/>
        <end position="386"/>
    </location>
</feature>
<evidence type="ECO:0000313" key="3">
    <source>
        <dbReference type="Proteomes" id="UP000243217"/>
    </source>
</evidence>
<accession>A0A1V9YU89</accession>
<keyword evidence="2" id="KW-0418">Kinase</keyword>
<dbReference type="InterPro" id="IPR001245">
    <property type="entry name" value="Ser-Thr/Tyr_kinase_cat_dom"/>
</dbReference>
<dbReference type="EMBL" id="JNBS01002834">
    <property type="protein sequence ID" value="OQR89173.1"/>
    <property type="molecule type" value="Genomic_DNA"/>
</dbReference>
<sequence length="390" mass="43335">MVVAGGIALAVLIATLIIRHRSFKSHDDDEEDSVLGAMDPNVFASSDHLFLSNSTPMMVSDTMKFGKRISPLQEGFEDTPFHNESDRGYRLLQSNELRLSRSSCPVAGGLAGSLDGEKVMVRRLDYRDRSDLVHVFVQRVGILSLIKHENVVELIGASKLSGISICAVFEHMEHGTLSSLLYNSTVVLSWQEQIQMCLDISMGLQYLHSLQASGYPKEQFEQNIYPLTSQLVLVSDQISDTTTSSLDCEHYKCKINIVACLDDIESAQPILMFGRFQLPWIAPEVASLMENLEVHPTATIFSLGIIFGEIVSRQRPYQALLDTIGPVQTDVTILDMYVGNIPNVAPHIWSIDVPNSFQQLVSKCLNYDPKLRPSIDQIIADLQAIIAARL</sequence>
<dbReference type="PROSITE" id="PS50011">
    <property type="entry name" value="PROTEIN_KINASE_DOM"/>
    <property type="match status" value="1"/>
</dbReference>
<dbReference type="AlphaFoldDB" id="A0A1V9YU89"/>
<evidence type="ECO:0000259" key="1">
    <source>
        <dbReference type="PROSITE" id="PS50011"/>
    </source>
</evidence>
<dbReference type="SUPFAM" id="SSF56112">
    <property type="entry name" value="Protein kinase-like (PK-like)"/>
    <property type="match status" value="1"/>
</dbReference>